<dbReference type="Proteomes" id="UP000812961">
    <property type="component" value="Unassembled WGS sequence"/>
</dbReference>
<evidence type="ECO:0000256" key="1">
    <source>
        <dbReference type="ARBA" id="ARBA00022553"/>
    </source>
</evidence>
<keyword evidence="1 2" id="KW-0597">Phosphoprotein</keyword>
<dbReference type="InterPro" id="IPR050595">
    <property type="entry name" value="Bact_response_regulator"/>
</dbReference>
<dbReference type="PANTHER" id="PTHR44591:SF3">
    <property type="entry name" value="RESPONSE REGULATORY DOMAIN-CONTAINING PROTEIN"/>
    <property type="match status" value="1"/>
</dbReference>
<comment type="caution">
    <text evidence="4">The sequence shown here is derived from an EMBL/GenBank/DDBJ whole genome shotgun (WGS) entry which is preliminary data.</text>
</comment>
<dbReference type="PANTHER" id="PTHR44591">
    <property type="entry name" value="STRESS RESPONSE REGULATOR PROTEIN 1"/>
    <property type="match status" value="1"/>
</dbReference>
<feature type="modified residue" description="4-aspartylphosphate" evidence="2">
    <location>
        <position position="62"/>
    </location>
</feature>
<dbReference type="InterPro" id="IPR011006">
    <property type="entry name" value="CheY-like_superfamily"/>
</dbReference>
<dbReference type="EMBL" id="JAICCF010000001">
    <property type="protein sequence ID" value="MBW8684171.1"/>
    <property type="molecule type" value="Genomic_DNA"/>
</dbReference>
<organism evidence="4 5">
    <name type="scientific">Chitinophaga rhizophila</name>
    <dbReference type="NCBI Taxonomy" id="2866212"/>
    <lineage>
        <taxon>Bacteria</taxon>
        <taxon>Pseudomonadati</taxon>
        <taxon>Bacteroidota</taxon>
        <taxon>Chitinophagia</taxon>
        <taxon>Chitinophagales</taxon>
        <taxon>Chitinophagaceae</taxon>
        <taxon>Chitinophaga</taxon>
    </lineage>
</organism>
<dbReference type="RefSeq" id="WP_220249366.1">
    <property type="nucleotide sequence ID" value="NZ_JAICCF010000001.1"/>
</dbReference>
<accession>A0ABS7G9Q1</accession>
<name>A0ABS7G9Q1_9BACT</name>
<keyword evidence="5" id="KW-1185">Reference proteome</keyword>
<evidence type="ECO:0000259" key="3">
    <source>
        <dbReference type="PROSITE" id="PS50110"/>
    </source>
</evidence>
<dbReference type="SUPFAM" id="SSF52172">
    <property type="entry name" value="CheY-like"/>
    <property type="match status" value="1"/>
</dbReference>
<gene>
    <name evidence="4" type="ORF">K1Y79_07460</name>
</gene>
<dbReference type="InterPro" id="IPR001789">
    <property type="entry name" value="Sig_transdc_resp-reg_receiver"/>
</dbReference>
<dbReference type="SMART" id="SM00448">
    <property type="entry name" value="REC"/>
    <property type="match status" value="1"/>
</dbReference>
<reference evidence="4 5" key="1">
    <citation type="submission" date="2021-08" db="EMBL/GenBank/DDBJ databases">
        <title>The genome sequence of Chitinophaga sp. B61.</title>
        <authorList>
            <person name="Zhang X."/>
        </authorList>
    </citation>
    <scope>NUCLEOTIDE SEQUENCE [LARGE SCALE GENOMIC DNA]</scope>
    <source>
        <strain evidence="4 5">B61</strain>
    </source>
</reference>
<dbReference type="PROSITE" id="PS50110">
    <property type="entry name" value="RESPONSE_REGULATORY"/>
    <property type="match status" value="1"/>
</dbReference>
<dbReference type="Pfam" id="PF00072">
    <property type="entry name" value="Response_reg"/>
    <property type="match status" value="1"/>
</dbReference>
<evidence type="ECO:0000313" key="4">
    <source>
        <dbReference type="EMBL" id="MBW8684171.1"/>
    </source>
</evidence>
<protein>
    <submittedName>
        <fullName evidence="4">Response regulator</fullName>
    </submittedName>
</protein>
<evidence type="ECO:0000313" key="5">
    <source>
        <dbReference type="Proteomes" id="UP000812961"/>
    </source>
</evidence>
<sequence>MNTEKSPVTCFVVDDDIDDQELFSAAMENSILKQYSCVFASDGVEAMERLNEGLLPDYIFLDLNMPRLDGLECLSEIRNQEKLKQIPIAIYSTSSDEHNKAQALSLGATAFISKPTKFNELVNRLSDFFTTYKPTQQGL</sequence>
<dbReference type="Gene3D" id="3.40.50.2300">
    <property type="match status" value="1"/>
</dbReference>
<feature type="domain" description="Response regulatory" evidence="3">
    <location>
        <begin position="9"/>
        <end position="129"/>
    </location>
</feature>
<evidence type="ECO:0000256" key="2">
    <source>
        <dbReference type="PROSITE-ProRule" id="PRU00169"/>
    </source>
</evidence>
<proteinExistence type="predicted"/>